<evidence type="ECO:0000313" key="5">
    <source>
        <dbReference type="Proteomes" id="UP000483820"/>
    </source>
</evidence>
<dbReference type="AlphaFoldDB" id="E3LKT5"/>
<organism evidence="4">
    <name type="scientific">Caenorhabditis remanei</name>
    <name type="common">Caenorhabditis vulgaris</name>
    <dbReference type="NCBI Taxonomy" id="31234"/>
    <lineage>
        <taxon>Eukaryota</taxon>
        <taxon>Metazoa</taxon>
        <taxon>Ecdysozoa</taxon>
        <taxon>Nematoda</taxon>
        <taxon>Chromadorea</taxon>
        <taxon>Rhabditida</taxon>
        <taxon>Rhabditina</taxon>
        <taxon>Rhabditomorpha</taxon>
        <taxon>Rhabditoidea</taxon>
        <taxon>Rhabditidae</taxon>
        <taxon>Peloderinae</taxon>
        <taxon>Caenorhabditis</taxon>
    </lineage>
</organism>
<dbReference type="HOGENOM" id="CLU_099991_0_0_1"/>
<reference evidence="3 5" key="2">
    <citation type="submission" date="2019-12" db="EMBL/GenBank/DDBJ databases">
        <title>Chromosome-level assembly of the Caenorhabditis remanei genome.</title>
        <authorList>
            <person name="Teterina A.A."/>
            <person name="Willis J.H."/>
            <person name="Phillips P.C."/>
        </authorList>
    </citation>
    <scope>NUCLEOTIDE SEQUENCE [LARGE SCALE GENOMIC DNA]</scope>
    <source>
        <strain evidence="3 5">PX506</strain>
        <tissue evidence="3">Whole organism</tissue>
    </source>
</reference>
<dbReference type="KEGG" id="crq:GCK72_019145"/>
<dbReference type="OMA" id="YRCAGCK"/>
<accession>E3LKT5</accession>
<dbReference type="STRING" id="31234.E3LKT5"/>
<name>E3LKT5_CAERE</name>
<keyword evidence="4" id="KW-1185">Reference proteome</keyword>
<reference evidence="2" key="1">
    <citation type="submission" date="2007-07" db="EMBL/GenBank/DDBJ databases">
        <title>PCAP assembly of the Caenorhabditis remanei genome.</title>
        <authorList>
            <consortium name="The Caenorhabditis remanei Sequencing Consortium"/>
            <person name="Wilson R.K."/>
        </authorList>
    </citation>
    <scope>NUCLEOTIDE SEQUENCE [LARGE SCALE GENOMIC DNA]</scope>
    <source>
        <strain evidence="2">PB4641</strain>
    </source>
</reference>
<dbReference type="Proteomes" id="UP000008281">
    <property type="component" value="Unassembled WGS sequence"/>
</dbReference>
<dbReference type="FunCoup" id="E3LKT5">
    <property type="interactions" value="722"/>
</dbReference>
<dbReference type="EMBL" id="DS268410">
    <property type="protein sequence ID" value="EFP00111.1"/>
    <property type="molecule type" value="Genomic_DNA"/>
</dbReference>
<evidence type="ECO:0000313" key="2">
    <source>
        <dbReference type="EMBL" id="EFP00111.1"/>
    </source>
</evidence>
<dbReference type="GeneID" id="9839519"/>
<dbReference type="InParanoid" id="E3LKT5"/>
<dbReference type="eggNOG" id="ENOG502THTN">
    <property type="taxonomic scope" value="Eukaryota"/>
</dbReference>
<gene>
    <name evidence="2" type="ORF">CRE_18836</name>
    <name evidence="3" type="ORF">GCK72_019145</name>
</gene>
<evidence type="ECO:0000313" key="3">
    <source>
        <dbReference type="EMBL" id="KAF1752590.1"/>
    </source>
</evidence>
<dbReference type="RefSeq" id="XP_003115623.1">
    <property type="nucleotide sequence ID" value="XM_003115575.1"/>
</dbReference>
<protein>
    <recommendedName>
        <fullName evidence="1">C2H2-type domain-containing protein</fullName>
    </recommendedName>
</protein>
<dbReference type="PROSITE" id="PS00028">
    <property type="entry name" value="ZINC_FINGER_C2H2_1"/>
    <property type="match status" value="1"/>
</dbReference>
<dbReference type="EMBL" id="WUAV01000005">
    <property type="protein sequence ID" value="KAF1752590.1"/>
    <property type="molecule type" value="Genomic_DNA"/>
</dbReference>
<evidence type="ECO:0000313" key="4">
    <source>
        <dbReference type="Proteomes" id="UP000008281"/>
    </source>
</evidence>
<sequence>MSEPVAENEDYLVALNSNGLPQRQCTVRIIPPVSTVVKSQSRKRPLQQPLQPLPPFNPDSYGDMIPEDVPKPVCEICSLAYLTWAAFEYHMLRYHIQYRPYRCAGCKHLSFHTEAEGRHHSTCFHGPALNHFPLIKRTDFEKESEWMECLQNAKTTDDLAISFSRERLDDGLKLIEKVQMSKFRAQRAQLPYCIRHEIGQIDVSTGSDVPEGENQPSFQSTEDFYEDRDIEYNYEDVDVLGNN</sequence>
<feature type="domain" description="C2H2-type" evidence="1">
    <location>
        <begin position="74"/>
        <end position="95"/>
    </location>
</feature>
<proteinExistence type="predicted"/>
<evidence type="ECO:0000259" key="1">
    <source>
        <dbReference type="PROSITE" id="PS00028"/>
    </source>
</evidence>
<dbReference type="OrthoDB" id="5861583at2759"/>
<dbReference type="Proteomes" id="UP000483820">
    <property type="component" value="Chromosome V"/>
</dbReference>
<dbReference type="CTD" id="9839519"/>
<dbReference type="InterPro" id="IPR013087">
    <property type="entry name" value="Znf_C2H2_type"/>
</dbReference>